<keyword evidence="2" id="KW-0732">Signal</keyword>
<dbReference type="Pfam" id="PF00188">
    <property type="entry name" value="CAP"/>
    <property type="match status" value="1"/>
</dbReference>
<evidence type="ECO:0000259" key="3">
    <source>
        <dbReference type="SMART" id="SM00198"/>
    </source>
</evidence>
<dbReference type="OrthoDB" id="337038at2759"/>
<dbReference type="InterPro" id="IPR014044">
    <property type="entry name" value="CAP_dom"/>
</dbReference>
<dbReference type="PANTHER" id="PTHR10334">
    <property type="entry name" value="CYSTEINE-RICH SECRETORY PROTEIN-RELATED"/>
    <property type="match status" value="1"/>
</dbReference>
<evidence type="ECO:0000256" key="2">
    <source>
        <dbReference type="SAM" id="SignalP"/>
    </source>
</evidence>
<dbReference type="InterPro" id="IPR018244">
    <property type="entry name" value="Allrgn_V5/Tpx1_CS"/>
</dbReference>
<organism evidence="4 5">
    <name type="scientific">Hanseniaspora guilliermondii</name>
    <dbReference type="NCBI Taxonomy" id="56406"/>
    <lineage>
        <taxon>Eukaryota</taxon>
        <taxon>Fungi</taxon>
        <taxon>Dikarya</taxon>
        <taxon>Ascomycota</taxon>
        <taxon>Saccharomycotina</taxon>
        <taxon>Saccharomycetes</taxon>
        <taxon>Saccharomycodales</taxon>
        <taxon>Saccharomycodaceae</taxon>
        <taxon>Hanseniaspora</taxon>
    </lineage>
</organism>
<dbReference type="Gene3D" id="3.40.33.10">
    <property type="entry name" value="CAP"/>
    <property type="match status" value="1"/>
</dbReference>
<evidence type="ECO:0000313" key="5">
    <source>
        <dbReference type="Proteomes" id="UP000183365"/>
    </source>
</evidence>
<gene>
    <name evidence="4" type="ORF">HGUI_03401</name>
</gene>
<name>A0A1L0CRM4_9ASCO</name>
<dbReference type="Proteomes" id="UP000183365">
    <property type="component" value="Unassembled WGS sequence"/>
</dbReference>
<feature type="compositionally biased region" description="Low complexity" evidence="1">
    <location>
        <begin position="172"/>
        <end position="319"/>
    </location>
</feature>
<dbReference type="GO" id="GO:0005576">
    <property type="term" value="C:extracellular region"/>
    <property type="evidence" value="ECO:0007669"/>
    <property type="project" value="InterPro"/>
</dbReference>
<feature type="signal peptide" evidence="2">
    <location>
        <begin position="1"/>
        <end position="20"/>
    </location>
</feature>
<dbReference type="VEuPathDB" id="FungiDB:HGUI_03401"/>
<feature type="domain" description="SCP" evidence="3">
    <location>
        <begin position="355"/>
        <end position="504"/>
    </location>
</feature>
<proteinExistence type="predicted"/>
<accession>A0A1L0CRM4</accession>
<feature type="chain" id="PRO_5012611407" description="SCP domain-containing protein" evidence="2">
    <location>
        <begin position="21"/>
        <end position="521"/>
    </location>
</feature>
<reference evidence="5" key="1">
    <citation type="submission" date="2016-11" db="EMBL/GenBank/DDBJ databases">
        <authorList>
            <person name="Guldener U."/>
        </authorList>
    </citation>
    <scope>NUCLEOTIDE SEQUENCE [LARGE SCALE GENOMIC DNA]</scope>
</reference>
<dbReference type="SUPFAM" id="SSF55797">
    <property type="entry name" value="PR-1-like"/>
    <property type="match status" value="1"/>
</dbReference>
<feature type="region of interest" description="Disordered" evidence="1">
    <location>
        <begin position="172"/>
        <end position="334"/>
    </location>
</feature>
<protein>
    <recommendedName>
        <fullName evidence="3">SCP domain-containing protein</fullName>
    </recommendedName>
</protein>
<dbReference type="EMBL" id="FQNF01000085">
    <property type="protein sequence ID" value="SGZ41201.1"/>
    <property type="molecule type" value="Genomic_DNA"/>
</dbReference>
<evidence type="ECO:0000313" key="4">
    <source>
        <dbReference type="EMBL" id="SGZ41201.1"/>
    </source>
</evidence>
<evidence type="ECO:0000256" key="1">
    <source>
        <dbReference type="SAM" id="MobiDB-lite"/>
    </source>
</evidence>
<dbReference type="SMART" id="SM00198">
    <property type="entry name" value="SCP"/>
    <property type="match status" value="1"/>
</dbReference>
<sequence>MKDSTHILSITALAATLTAATSDYSLNTEDYTATAQYIGFTKSPIQTTSSSYYYGNSTSTSGVSNDYYPTSSIYANTSNQSHSSKYLSTDLGIVYNNSTSSGTGFSTNSLYATSTSNGTTVRSVTLQQSDASTSTTMALTTSSLSKSLLNSSTSAETSSNLFSNMETASVSSSHHTSLESSVPLKETTSTSKSELSSATQSKVSQSKSTGSTSITSTSTSSSSSKLSSSTTSSSLDHSTNSEPISTSLSSSASTSSSSSKLSSTTTSISSQYSTSTEPKTTSLSSSSSTISSSSKLSSSTRSSSTSQTKTTSSSTTTSSDAANYGSTSPVDPLSVNPEIEAYQEIGNIGYLLDKDDSALLLKLHNDVRSLHEDTPDLVWNNTLVKQSYEYMQYLINEDPSYSPCSGNLIHSGGRFGSNVGENLAAASGIDDLTTLFDLWSSEGQYYDYDNPSLYGGADDTTELGHFTQLVWKSTTAVGCGVQVCTDNDWTYLICRYYTEGNILYSGDTWKLFKENVLPLSS</sequence>
<dbReference type="InterPro" id="IPR035940">
    <property type="entry name" value="CAP_sf"/>
</dbReference>
<feature type="compositionally biased region" description="Polar residues" evidence="1">
    <location>
        <begin position="320"/>
        <end position="329"/>
    </location>
</feature>
<dbReference type="AlphaFoldDB" id="A0A1L0CRM4"/>
<dbReference type="PRINTS" id="PR00837">
    <property type="entry name" value="V5TPXLIKE"/>
</dbReference>
<dbReference type="PROSITE" id="PS01009">
    <property type="entry name" value="CRISP_1"/>
    <property type="match status" value="1"/>
</dbReference>
<keyword evidence="5" id="KW-1185">Reference proteome</keyword>
<dbReference type="InterPro" id="IPR001283">
    <property type="entry name" value="CRISP-related"/>
</dbReference>